<keyword evidence="11" id="KW-1185">Reference proteome</keyword>
<feature type="transmembrane region" description="Helical" evidence="8">
    <location>
        <begin position="113"/>
        <end position="133"/>
    </location>
</feature>
<dbReference type="Pfam" id="PF06271">
    <property type="entry name" value="RDD"/>
    <property type="match status" value="1"/>
</dbReference>
<keyword evidence="5 8" id="KW-1133">Transmembrane helix</keyword>
<evidence type="ECO:0000256" key="4">
    <source>
        <dbReference type="ARBA" id="ARBA00022692"/>
    </source>
</evidence>
<evidence type="ECO:0000256" key="3">
    <source>
        <dbReference type="ARBA" id="ARBA00022553"/>
    </source>
</evidence>
<dbReference type="Proteomes" id="UP001482520">
    <property type="component" value="Unassembled WGS sequence"/>
</dbReference>
<dbReference type="PANTHER" id="PTHR36115:SF6">
    <property type="entry name" value="PROLINE-RICH ANTIGEN HOMOLOG"/>
    <property type="match status" value="1"/>
</dbReference>
<dbReference type="InterPro" id="IPR008984">
    <property type="entry name" value="SMAD_FHA_dom_sf"/>
</dbReference>
<feature type="compositionally biased region" description="Low complexity" evidence="7">
    <location>
        <begin position="198"/>
        <end position="214"/>
    </location>
</feature>
<feature type="region of interest" description="Disordered" evidence="7">
    <location>
        <begin position="184"/>
        <end position="249"/>
    </location>
</feature>
<name>A0ABV1P0K9_9ACTN</name>
<protein>
    <submittedName>
        <fullName evidence="10">RDD family protein</fullName>
    </submittedName>
</protein>
<dbReference type="PANTHER" id="PTHR36115">
    <property type="entry name" value="PROLINE-RICH ANTIGEN HOMOLOG-RELATED"/>
    <property type="match status" value="1"/>
</dbReference>
<evidence type="ECO:0000256" key="5">
    <source>
        <dbReference type="ARBA" id="ARBA00022989"/>
    </source>
</evidence>
<keyword evidence="3" id="KW-0597">Phosphoprotein</keyword>
<comment type="subcellular location">
    <subcellularLocation>
        <location evidence="1">Cell membrane</location>
        <topology evidence="1">Multi-pass membrane protein</topology>
    </subcellularLocation>
</comment>
<sequence>MSHVSAREAAPISFPAAELDRRFYAFTLDRLVAWGLYAAAGWAAWAFMADGSGTLVAVLAVVGVVLVVSLASAVVLGLRGVSLGKAAVGLRVVAVGTGEPIGVGRALVRQLVLGVGALPTFGLGVATLAWTAVMDASARRRGWHDHLGHSVVVDVRPAPEVESEAERPRAVVNLTALRLAAPEPEPVTAPAPAPAAVPAPARAEPAQAPRAPRAPQAPPPPPPSPPAGRRIRTEPAPPAAPPSSATTAPARWRVAFDTGESFVVEGLALVGRGPQARGGEDVRHLVPLPSSDMSLSKTHAQFLVAPDGALVVMDRGSTNGSMLVRSGVTRELSAGKAVTLLPGDKVRFGDRSMDVSRES</sequence>
<dbReference type="SUPFAM" id="SSF49879">
    <property type="entry name" value="SMAD/FHA domain"/>
    <property type="match status" value="1"/>
</dbReference>
<proteinExistence type="predicted"/>
<organism evidence="10 11">
    <name type="scientific">Nocardioides kribbensis</name>
    <dbReference type="NCBI Taxonomy" id="305517"/>
    <lineage>
        <taxon>Bacteria</taxon>
        <taxon>Bacillati</taxon>
        <taxon>Actinomycetota</taxon>
        <taxon>Actinomycetes</taxon>
        <taxon>Propionibacteriales</taxon>
        <taxon>Nocardioidaceae</taxon>
        <taxon>Nocardioides</taxon>
    </lineage>
</organism>
<dbReference type="Gene3D" id="2.60.200.20">
    <property type="match status" value="1"/>
</dbReference>
<dbReference type="InterPro" id="IPR010432">
    <property type="entry name" value="RDD"/>
</dbReference>
<dbReference type="InterPro" id="IPR051791">
    <property type="entry name" value="Pra-immunoreactive"/>
</dbReference>
<evidence type="ECO:0000259" key="9">
    <source>
        <dbReference type="PROSITE" id="PS50006"/>
    </source>
</evidence>
<evidence type="ECO:0000256" key="1">
    <source>
        <dbReference type="ARBA" id="ARBA00004651"/>
    </source>
</evidence>
<feature type="compositionally biased region" description="Pro residues" evidence="7">
    <location>
        <begin position="215"/>
        <end position="226"/>
    </location>
</feature>
<dbReference type="RefSeq" id="WP_349804965.1">
    <property type="nucleotide sequence ID" value="NZ_JBEGDP010000015.1"/>
</dbReference>
<evidence type="ECO:0000313" key="10">
    <source>
        <dbReference type="EMBL" id="MEQ7848289.1"/>
    </source>
</evidence>
<evidence type="ECO:0000256" key="2">
    <source>
        <dbReference type="ARBA" id="ARBA00022475"/>
    </source>
</evidence>
<accession>A0ABV1P0K9</accession>
<dbReference type="Pfam" id="PF00498">
    <property type="entry name" value="FHA"/>
    <property type="match status" value="1"/>
</dbReference>
<feature type="compositionally biased region" description="Pro residues" evidence="7">
    <location>
        <begin position="184"/>
        <end position="197"/>
    </location>
</feature>
<comment type="caution">
    <text evidence="10">The sequence shown here is derived from an EMBL/GenBank/DDBJ whole genome shotgun (WGS) entry which is preliminary data.</text>
</comment>
<keyword evidence="4 8" id="KW-0812">Transmembrane</keyword>
<keyword evidence="6 8" id="KW-0472">Membrane</keyword>
<evidence type="ECO:0000256" key="8">
    <source>
        <dbReference type="SAM" id="Phobius"/>
    </source>
</evidence>
<keyword evidence="2" id="KW-1003">Cell membrane</keyword>
<feature type="domain" description="FHA" evidence="9">
    <location>
        <begin position="268"/>
        <end position="323"/>
    </location>
</feature>
<dbReference type="PROSITE" id="PS50006">
    <property type="entry name" value="FHA_DOMAIN"/>
    <property type="match status" value="1"/>
</dbReference>
<evidence type="ECO:0000256" key="6">
    <source>
        <dbReference type="ARBA" id="ARBA00023136"/>
    </source>
</evidence>
<reference evidence="10 11" key="1">
    <citation type="submission" date="2024-02" db="EMBL/GenBank/DDBJ databases">
        <title>Full genome sequence of Nocardioides kribbensis.</title>
        <authorList>
            <person name="Poletto B.L."/>
            <person name="Silva G."/>
            <person name="Galante D."/>
            <person name="Campos K.R."/>
            <person name="Santos M.B.N."/>
            <person name="Sacchi C.T."/>
        </authorList>
    </citation>
    <scope>NUCLEOTIDE SEQUENCE [LARGE SCALE GENOMIC DNA]</scope>
    <source>
        <strain evidence="10 11">O4R</strain>
    </source>
</reference>
<evidence type="ECO:0000313" key="11">
    <source>
        <dbReference type="Proteomes" id="UP001482520"/>
    </source>
</evidence>
<gene>
    <name evidence="10" type="ORF">V6R90_13465</name>
</gene>
<dbReference type="EMBL" id="JBEGDP010000015">
    <property type="protein sequence ID" value="MEQ7848289.1"/>
    <property type="molecule type" value="Genomic_DNA"/>
</dbReference>
<feature type="transmembrane region" description="Helical" evidence="8">
    <location>
        <begin position="31"/>
        <end position="49"/>
    </location>
</feature>
<feature type="transmembrane region" description="Helical" evidence="8">
    <location>
        <begin position="55"/>
        <end position="76"/>
    </location>
</feature>
<evidence type="ECO:0000256" key="7">
    <source>
        <dbReference type="SAM" id="MobiDB-lite"/>
    </source>
</evidence>
<dbReference type="InterPro" id="IPR000253">
    <property type="entry name" value="FHA_dom"/>
</dbReference>